<feature type="signal peptide" evidence="1">
    <location>
        <begin position="1"/>
        <end position="32"/>
    </location>
</feature>
<proteinExistence type="predicted"/>
<dbReference type="EMBL" id="BAAAHB010000060">
    <property type="protein sequence ID" value="GAA0478859.1"/>
    <property type="molecule type" value="Genomic_DNA"/>
</dbReference>
<evidence type="ECO:0008006" key="4">
    <source>
        <dbReference type="Google" id="ProtNLM"/>
    </source>
</evidence>
<reference evidence="2 3" key="1">
    <citation type="journal article" date="2019" name="Int. J. Syst. Evol. Microbiol.">
        <title>The Global Catalogue of Microorganisms (GCM) 10K type strain sequencing project: providing services to taxonomists for standard genome sequencing and annotation.</title>
        <authorList>
            <consortium name="The Broad Institute Genomics Platform"/>
            <consortium name="The Broad Institute Genome Sequencing Center for Infectious Disease"/>
            <person name="Wu L."/>
            <person name="Ma J."/>
        </authorList>
    </citation>
    <scope>NUCLEOTIDE SEQUENCE [LARGE SCALE GENOMIC DNA]</scope>
    <source>
        <strain evidence="2 3">JCM 10649</strain>
    </source>
</reference>
<sequence length="150" mass="16129">MRLSSSRTVKAALATAVATSALIIPAAGSATAAAPAATEISADSIDATCRTHSRNYVVREYFRGPGRYTLRCGTKTWGWKHIKLRHGWNNTMDKKIRTAIWSGAPNGRGGYSTYTAQCPSVEKFRTIIGTPAGARDLLTAYTVNTFAAKC</sequence>
<dbReference type="RefSeq" id="WP_344093850.1">
    <property type="nucleotide sequence ID" value="NZ_BAAAHB010000060.1"/>
</dbReference>
<evidence type="ECO:0000313" key="3">
    <source>
        <dbReference type="Proteomes" id="UP001499895"/>
    </source>
</evidence>
<evidence type="ECO:0000313" key="2">
    <source>
        <dbReference type="EMBL" id="GAA0478859.1"/>
    </source>
</evidence>
<organism evidence="2 3">
    <name type="scientific">Streptomyces stramineus</name>
    <dbReference type="NCBI Taxonomy" id="173861"/>
    <lineage>
        <taxon>Bacteria</taxon>
        <taxon>Bacillati</taxon>
        <taxon>Actinomycetota</taxon>
        <taxon>Actinomycetes</taxon>
        <taxon>Kitasatosporales</taxon>
        <taxon>Streptomycetaceae</taxon>
        <taxon>Streptomyces</taxon>
    </lineage>
</organism>
<keyword evidence="1" id="KW-0732">Signal</keyword>
<protein>
    <recommendedName>
        <fullName evidence="4">Secreted protein</fullName>
    </recommendedName>
</protein>
<keyword evidence="3" id="KW-1185">Reference proteome</keyword>
<evidence type="ECO:0000256" key="1">
    <source>
        <dbReference type="SAM" id="SignalP"/>
    </source>
</evidence>
<feature type="chain" id="PRO_5046099030" description="Secreted protein" evidence="1">
    <location>
        <begin position="33"/>
        <end position="150"/>
    </location>
</feature>
<gene>
    <name evidence="2" type="ORF">GCM10009544_45970</name>
</gene>
<comment type="caution">
    <text evidence="2">The sequence shown here is derived from an EMBL/GenBank/DDBJ whole genome shotgun (WGS) entry which is preliminary data.</text>
</comment>
<accession>A0ABN1AKM5</accession>
<dbReference type="Proteomes" id="UP001499895">
    <property type="component" value="Unassembled WGS sequence"/>
</dbReference>
<name>A0ABN1AKM5_9ACTN</name>